<evidence type="ECO:0000259" key="5">
    <source>
        <dbReference type="PROSITE" id="PS51455"/>
    </source>
</evidence>
<dbReference type="GO" id="GO:0005886">
    <property type="term" value="C:plasma membrane"/>
    <property type="evidence" value="ECO:0007669"/>
    <property type="project" value="TreeGrafter"/>
</dbReference>
<dbReference type="EMBL" id="BPVZ01000002">
    <property type="protein sequence ID" value="GKU88004.1"/>
    <property type="molecule type" value="Genomic_DNA"/>
</dbReference>
<name>A0AAV5HQW2_9ROSI</name>
<dbReference type="Proteomes" id="UP001054252">
    <property type="component" value="Unassembled WGS sequence"/>
</dbReference>
<organism evidence="6 7">
    <name type="scientific">Rubroshorea leprosula</name>
    <dbReference type="NCBI Taxonomy" id="152421"/>
    <lineage>
        <taxon>Eukaryota</taxon>
        <taxon>Viridiplantae</taxon>
        <taxon>Streptophyta</taxon>
        <taxon>Embryophyta</taxon>
        <taxon>Tracheophyta</taxon>
        <taxon>Spermatophyta</taxon>
        <taxon>Magnoliopsida</taxon>
        <taxon>eudicotyledons</taxon>
        <taxon>Gunneridae</taxon>
        <taxon>Pentapetalae</taxon>
        <taxon>rosids</taxon>
        <taxon>malvids</taxon>
        <taxon>Malvales</taxon>
        <taxon>Dipterocarpaceae</taxon>
        <taxon>Rubroshorea</taxon>
    </lineage>
</organism>
<keyword evidence="3" id="KW-0547">Nucleotide-binding</keyword>
<dbReference type="Gene3D" id="3.30.810.10">
    <property type="entry name" value="2-Layer Sandwich"/>
    <property type="match status" value="1"/>
</dbReference>
<reference evidence="6 7" key="1">
    <citation type="journal article" date="2021" name="Commun. Biol.">
        <title>The genome of Shorea leprosula (Dipterocarpaceae) highlights the ecological relevance of drought in aseasonal tropical rainforests.</title>
        <authorList>
            <person name="Ng K.K.S."/>
            <person name="Kobayashi M.J."/>
            <person name="Fawcett J.A."/>
            <person name="Hatakeyama M."/>
            <person name="Paape T."/>
            <person name="Ng C.H."/>
            <person name="Ang C.C."/>
            <person name="Tnah L.H."/>
            <person name="Lee C.T."/>
            <person name="Nishiyama T."/>
            <person name="Sese J."/>
            <person name="O'Brien M.J."/>
            <person name="Copetti D."/>
            <person name="Mohd Noor M.I."/>
            <person name="Ong R.C."/>
            <person name="Putra M."/>
            <person name="Sireger I.Z."/>
            <person name="Indrioko S."/>
            <person name="Kosugi Y."/>
            <person name="Izuno A."/>
            <person name="Isagi Y."/>
            <person name="Lee S.L."/>
            <person name="Shimizu K.K."/>
        </authorList>
    </citation>
    <scope>NUCLEOTIDE SEQUENCE [LARGE SCALE GENOMIC DNA]</scope>
    <source>
        <strain evidence="6">214</strain>
    </source>
</reference>
<dbReference type="PANTHER" id="PTHR23086:SF111">
    <property type="entry name" value="PHOSPHATIDYLINOSITOL 4-PHOSPHATE 5-KINASE 10"/>
    <property type="match status" value="1"/>
</dbReference>
<dbReference type="Gene3D" id="3.30.800.10">
    <property type="entry name" value="Phosphatidylinositol Phosphate Kinase II Beta"/>
    <property type="match status" value="1"/>
</dbReference>
<dbReference type="EC" id="2.7.1.68" evidence="1"/>
<evidence type="ECO:0000256" key="1">
    <source>
        <dbReference type="ARBA" id="ARBA00012172"/>
    </source>
</evidence>
<dbReference type="SUPFAM" id="SSF56104">
    <property type="entry name" value="SAICAR synthase-like"/>
    <property type="match status" value="1"/>
</dbReference>
<keyword evidence="3" id="KW-0067">ATP-binding</keyword>
<keyword evidence="2 3" id="KW-0418">Kinase</keyword>
<evidence type="ECO:0000313" key="6">
    <source>
        <dbReference type="EMBL" id="GKU88004.1"/>
    </source>
</evidence>
<evidence type="ECO:0000256" key="2">
    <source>
        <dbReference type="ARBA" id="ARBA00022777"/>
    </source>
</evidence>
<keyword evidence="7" id="KW-1185">Reference proteome</keyword>
<dbReference type="GO" id="GO:0005524">
    <property type="term" value="F:ATP binding"/>
    <property type="evidence" value="ECO:0007669"/>
    <property type="project" value="UniProtKB-UniRule"/>
</dbReference>
<evidence type="ECO:0000256" key="3">
    <source>
        <dbReference type="PROSITE-ProRule" id="PRU00781"/>
    </source>
</evidence>
<dbReference type="SMART" id="SM00330">
    <property type="entry name" value="PIPKc"/>
    <property type="match status" value="1"/>
</dbReference>
<dbReference type="InterPro" id="IPR002498">
    <property type="entry name" value="PInositol-4-P-4/5-kinase_core"/>
</dbReference>
<dbReference type="GO" id="GO:0046854">
    <property type="term" value="P:phosphatidylinositol phosphate biosynthetic process"/>
    <property type="evidence" value="ECO:0007669"/>
    <property type="project" value="TreeGrafter"/>
</dbReference>
<dbReference type="InterPro" id="IPR023610">
    <property type="entry name" value="PInositol-4/5-P-5/4-kinase"/>
</dbReference>
<dbReference type="PANTHER" id="PTHR23086">
    <property type="entry name" value="PHOSPHATIDYLINOSITOL-4-PHOSPHATE 5-KINASE"/>
    <property type="match status" value="1"/>
</dbReference>
<dbReference type="InterPro" id="IPR027484">
    <property type="entry name" value="PInositol-4-P-5-kinase_N"/>
</dbReference>
<feature type="region of interest" description="Disordered" evidence="4">
    <location>
        <begin position="280"/>
        <end position="304"/>
    </location>
</feature>
<evidence type="ECO:0000256" key="4">
    <source>
        <dbReference type="SAM" id="MobiDB-lite"/>
    </source>
</evidence>
<gene>
    <name evidence="6" type="ORF">SLEP1_g2319</name>
</gene>
<sequence>MELSEKELSSAEFKATRSNWIQYSKEHCKHLPPGSVTEFKWKDYSPAVFRLIQELEKIDNNEYEQSICSDDTVRKVCSLARPGSMCLLSKDDRFTIKTLRKSEVKVIIGMLPSYYCHLKKFSNTMLNRLYGVHVVKPVGGMKVYFVVGSNIFQSDKLMHKCYDLKGSLQGRSDNKLRLREKLILKDPDFDFRFYLDPLIRHQLLLQIKHDCEFLEAAGIMDYSLLLGLHVKRSHEGSFDSRNIHSTDSSHRGSLDSRSPCIHMRVCSDLSSKSGLSLKRSATASSRGSIQRSSSVMKPSLRENEERELSFRESWLQTNRSSGFGKEMSARAVRISTDESRSGSSGHSLRARGCYDVLLYFGIVDICQDYGVSKRIEHAYKSLHYNSKMIAAVNPKAYSSRFQEFISEIFKADDLLH</sequence>
<keyword evidence="3" id="KW-0808">Transferase</keyword>
<accession>A0AAV5HQW2</accession>
<protein>
    <recommendedName>
        <fullName evidence="1">1-phosphatidylinositol-4-phosphate 5-kinase</fullName>
        <ecNumber evidence="1">2.7.1.68</ecNumber>
    </recommendedName>
</protein>
<dbReference type="PROSITE" id="PS51455">
    <property type="entry name" value="PIPK"/>
    <property type="match status" value="1"/>
</dbReference>
<feature type="domain" description="PIPK" evidence="5">
    <location>
        <begin position="1"/>
        <end position="409"/>
    </location>
</feature>
<comment type="caution">
    <text evidence="6">The sequence shown here is derived from an EMBL/GenBank/DDBJ whole genome shotgun (WGS) entry which is preliminary data.</text>
</comment>
<dbReference type="AlphaFoldDB" id="A0AAV5HQW2"/>
<dbReference type="Pfam" id="PF01504">
    <property type="entry name" value="PIP5K"/>
    <property type="match status" value="1"/>
</dbReference>
<evidence type="ECO:0000313" key="7">
    <source>
        <dbReference type="Proteomes" id="UP001054252"/>
    </source>
</evidence>
<dbReference type="InterPro" id="IPR027483">
    <property type="entry name" value="PInositol-4-P-4/5-kinase_C_sf"/>
</dbReference>
<proteinExistence type="predicted"/>
<feature type="compositionally biased region" description="Low complexity" evidence="4">
    <location>
        <begin position="280"/>
        <end position="294"/>
    </location>
</feature>
<dbReference type="GO" id="GO:0016308">
    <property type="term" value="F:1-phosphatidylinositol-4-phosphate 5-kinase activity"/>
    <property type="evidence" value="ECO:0007669"/>
    <property type="project" value="UniProtKB-EC"/>
</dbReference>